<dbReference type="EC" id="1.17.1.4" evidence="2"/>
<accession>A0A0J8DD13</accession>
<dbReference type="EMBL" id="LFVU01000024">
    <property type="protein sequence ID" value="KMT22143.1"/>
    <property type="molecule type" value="Genomic_DNA"/>
</dbReference>
<gene>
    <name evidence="2" type="primary">pucD</name>
    <name evidence="2" type="ORF">CLCY_4c01160</name>
</gene>
<dbReference type="AlphaFoldDB" id="A0A0J8DD13"/>
<dbReference type="InterPro" id="IPR016208">
    <property type="entry name" value="Ald_Oxase/xanthine_DH-like"/>
</dbReference>
<feature type="domain" description="Aldehyde oxidase/xanthine dehydrogenase a/b hammerhead" evidence="1">
    <location>
        <begin position="21"/>
        <end position="127"/>
    </location>
</feature>
<dbReference type="PANTHER" id="PTHR11908:SF157">
    <property type="entry name" value="XANTHINE DEHYDROGENASE SUBUNIT D-RELATED"/>
    <property type="match status" value="1"/>
</dbReference>
<evidence type="ECO:0000259" key="1">
    <source>
        <dbReference type="SMART" id="SM01008"/>
    </source>
</evidence>
<comment type="caution">
    <text evidence="2">The sequence shown here is derived from an EMBL/GenBank/DDBJ whole genome shotgun (WGS) entry which is preliminary data.</text>
</comment>
<dbReference type="STRING" id="1121307.CLCY_4c01160"/>
<protein>
    <submittedName>
        <fullName evidence="2">Putative xanthine dehydrogenase subunit D</fullName>
        <ecNumber evidence="2">1.17.1.4</ecNumber>
    </submittedName>
</protein>
<dbReference type="SUPFAM" id="SSF56003">
    <property type="entry name" value="Molybdenum cofactor-binding domain"/>
    <property type="match status" value="1"/>
</dbReference>
<dbReference type="OrthoDB" id="9759099at2"/>
<dbReference type="Gene3D" id="3.90.1170.50">
    <property type="entry name" value="Aldehyde oxidase/xanthine dehydrogenase, a/b hammerhead"/>
    <property type="match status" value="1"/>
</dbReference>
<dbReference type="Pfam" id="PF01315">
    <property type="entry name" value="Ald_Xan_dh_C"/>
    <property type="match status" value="1"/>
</dbReference>
<dbReference type="Gene3D" id="3.30.365.10">
    <property type="entry name" value="Aldehyde oxidase/xanthine dehydrogenase, molybdopterin binding domain"/>
    <property type="match status" value="4"/>
</dbReference>
<dbReference type="InterPro" id="IPR037165">
    <property type="entry name" value="AldOxase/xan_DH_Mopterin-bd_sf"/>
</dbReference>
<evidence type="ECO:0000313" key="3">
    <source>
        <dbReference type="Proteomes" id="UP000036756"/>
    </source>
</evidence>
<dbReference type="Proteomes" id="UP000036756">
    <property type="component" value="Unassembled WGS sequence"/>
</dbReference>
<dbReference type="PATRIC" id="fig|1121307.3.peg.1770"/>
<dbReference type="InterPro" id="IPR008274">
    <property type="entry name" value="AldOxase/xan_DH_MoCoBD1"/>
</dbReference>
<dbReference type="GO" id="GO:0004854">
    <property type="term" value="F:xanthine dehydrogenase activity"/>
    <property type="evidence" value="ECO:0007669"/>
    <property type="project" value="UniProtKB-EC"/>
</dbReference>
<keyword evidence="2" id="KW-0560">Oxidoreductase</keyword>
<dbReference type="SUPFAM" id="SSF54665">
    <property type="entry name" value="CO dehydrogenase molybdoprotein N-domain-like"/>
    <property type="match status" value="1"/>
</dbReference>
<evidence type="ECO:0000313" key="2">
    <source>
        <dbReference type="EMBL" id="KMT22143.1"/>
    </source>
</evidence>
<dbReference type="GO" id="GO:0005506">
    <property type="term" value="F:iron ion binding"/>
    <property type="evidence" value="ECO:0007669"/>
    <property type="project" value="InterPro"/>
</dbReference>
<dbReference type="SMART" id="SM01008">
    <property type="entry name" value="Ald_Xan_dh_C"/>
    <property type="match status" value="1"/>
</dbReference>
<keyword evidence="3" id="KW-1185">Reference proteome</keyword>
<sequence length="795" mass="87829">MADFKQLGQRIIRRDGFAKLTGRAIYPDDISIDNMAYGATVRSPYAHAEILSIDTSKAKAAPGVIDVLTAEDVPGHNSHGVLYKDHNVFCSTKVRRIGDPVAFVVAKTESQAREGVKLVEVTYKEIPGVFDPREALKPDAPIVNEYSDRFFFYNDDKEEVYEKPENYPYPNLIFRYKCRKGDSESESIWRNCAEVAEGEFYSPFVDAAFLQPESGIAYIDEDDKLVMTASTQYMHFDRIELADALNIDEERIRILNPVVGGAFGAREDITLQIHLALAALKLKRPVKATYTREESFYAHSKRHPMTMKAKMGADKDGKLIAFEAEIYSDSGAYASWAINVTRKACIHITGPYQIPNVKVDGYAVYTNSPFTGALRGFGATQVPMVHETLMDMLAEKLGMDKFEIRMKNIYKVGSETANGQVITESCPLDRCLNTVEKAMNLDNGDSFDKSENGYIKKGRGIAACWYGTGYGNGFPDVSVADVELLKCGGVLLRVGAAEVGQGARTIMPQIVAEVLGMSAYDIKIYSEDSDECEDSGTAAATRQTYNTGNAVKLASEKFKSELIKEAIRLINKPLPEFEKLNSAHKFKVENGEVYLEILPTKKVTLAQIAASLAEEGRSLRVRDSFTAQTVKLDDNGYGAPYWPYTFNSYGVEVEVDTLTGRVKCTKAWCAQDVGRAINPALVEGQIDGGFAMGLGYALYEDLGVNKGRIANNKYSKYIIPTSMDMPEIEKFIIEDPETSAPFGAKGIGEPVIVPVAPAILNAIYDATGIRLKSLPATPDKVLKALREKREVEIYD</sequence>
<dbReference type="Pfam" id="PF02738">
    <property type="entry name" value="MoCoBD_1"/>
    <property type="match status" value="1"/>
</dbReference>
<dbReference type="Pfam" id="PF20256">
    <property type="entry name" value="MoCoBD_2"/>
    <property type="match status" value="1"/>
</dbReference>
<organism evidence="2 3">
    <name type="scientific">Clostridium cylindrosporum DSM 605</name>
    <dbReference type="NCBI Taxonomy" id="1121307"/>
    <lineage>
        <taxon>Bacteria</taxon>
        <taxon>Bacillati</taxon>
        <taxon>Bacillota</taxon>
        <taxon>Clostridia</taxon>
        <taxon>Eubacteriales</taxon>
        <taxon>Clostridiaceae</taxon>
        <taxon>Clostridium</taxon>
    </lineage>
</organism>
<dbReference type="RefSeq" id="WP_082141735.1">
    <property type="nucleotide sequence ID" value="NZ_LFVU01000024.1"/>
</dbReference>
<proteinExistence type="predicted"/>
<name>A0A0J8DD13_CLOCY</name>
<dbReference type="InterPro" id="IPR036856">
    <property type="entry name" value="Ald_Oxase/Xan_DH_a/b_sf"/>
</dbReference>
<reference evidence="2 3" key="1">
    <citation type="submission" date="2015-06" db="EMBL/GenBank/DDBJ databases">
        <title>Draft genome sequence of the purine-degrading Clostridium cylindrosporum HC-1 (DSM 605).</title>
        <authorList>
            <person name="Poehlein A."/>
            <person name="Schiel-Bengelsdorf B."/>
            <person name="Bengelsdorf F."/>
            <person name="Daniel R."/>
            <person name="Duerre P."/>
        </authorList>
    </citation>
    <scope>NUCLEOTIDE SEQUENCE [LARGE SCALE GENOMIC DNA]</scope>
    <source>
        <strain evidence="2 3">DSM 605</strain>
    </source>
</reference>
<dbReference type="InterPro" id="IPR046867">
    <property type="entry name" value="AldOxase/xan_DH_MoCoBD2"/>
</dbReference>
<dbReference type="PANTHER" id="PTHR11908">
    <property type="entry name" value="XANTHINE DEHYDROGENASE"/>
    <property type="match status" value="1"/>
</dbReference>
<dbReference type="InterPro" id="IPR000674">
    <property type="entry name" value="Ald_Oxase/Xan_DH_a/b"/>
</dbReference>